<dbReference type="InterPro" id="IPR015915">
    <property type="entry name" value="Kelch-typ_b-propeller"/>
</dbReference>
<dbReference type="Gene3D" id="2.120.10.80">
    <property type="entry name" value="Kelch-type beta propeller"/>
    <property type="match status" value="1"/>
</dbReference>
<dbReference type="EMBL" id="RBXN01000001">
    <property type="protein sequence ID" value="RKT61122.1"/>
    <property type="molecule type" value="Genomic_DNA"/>
</dbReference>
<sequence length="866" mass="99569">MFSFHFFITFVMSKQDGYTISRNNTHIIIMKKLFVIFCLLYSISVYSSNINGGLFFRSHQQPGTIRTRLVLNGGKPIKIENGRTISFDLMLRKEIVWGYVVRIITNTQKNIDLVYLANKKNDRYPAWILNESQHPITQDLTYNKWIPISVKLMPKDNKITFSFGSIQSTQSFDFSGCKNVTIHFGTSGIKNFQVGDVAPINIKNVRVLDNKDNEIYHWELKQHADSICYDLIKQCPAITENPIWLIDNHSSWDQLYKQKIKGNPQITYNSDKNLFYIINGSNQLTVLNPITQKSYSIDNIKGKLASEKNNQITYDPYNHRLISYSLDQKSISVFSSENNSWSGTFTNGMDPAYIHHTVAISPKDTSLITFGGYGYYLYKNTLFKVNLNTHRWDSLQIKEISPRFSAVSTIVNNTLYIFGGKGSKNGRQEEVSHNLYDLYAVDLATFGIKKIWEIKSNIGDETDLLLRGNMIYSPTDSCFYAINVSKSQGYLVRISLNRPEIKRCSTNIGDMSAGYLFCNLYYSPDSSKLYTIFNREIRNSDPEVSIYSIDFPPIALKDTIQKTPSKNKLWVGVIIFLIFLSGYGLYKFSRRKKDKKPVSIEIKEKETAPQEEIKKTFDRSKSSISLLGGFNVKDKEGGDITNQFTPILKSLLLIILLYSVKTKQGISSNKLDSILWEDKDEKSARNNRNVSIRKLRVLLEKVGDIQVVFENNFWKITFGNEVFCDYVAAIQFIQDTSFDDFTKEATLYQLLELLVFGPLLPNTQADWIDNFKSDYSDITLDLLHSLLQKKEFEDKEDIQLLIADTIFLHDIFNEEALRVKCSILYKKDKRSIAKNTYDNFCKQYKSLLGTDYKISFSTIVTSKTTS</sequence>
<reference evidence="2 3" key="1">
    <citation type="submission" date="2018-10" db="EMBL/GenBank/DDBJ databases">
        <title>Genomic Encyclopedia of Archaeal and Bacterial Type Strains, Phase II (KMG-II): from individual species to whole genera.</title>
        <authorList>
            <person name="Goeker M."/>
        </authorList>
    </citation>
    <scope>NUCLEOTIDE SEQUENCE [LARGE SCALE GENOMIC DNA]</scope>
    <source>
        <strain evidence="2 3">NSB1</strain>
    </source>
</reference>
<evidence type="ECO:0000256" key="1">
    <source>
        <dbReference type="SAM" id="Phobius"/>
    </source>
</evidence>
<dbReference type="Proteomes" id="UP000269493">
    <property type="component" value="Unassembled WGS sequence"/>
</dbReference>
<dbReference type="SUPFAM" id="SSF50969">
    <property type="entry name" value="YVTN repeat-like/Quinoprotein amine dehydrogenase"/>
    <property type="match status" value="1"/>
</dbReference>
<dbReference type="SUPFAM" id="SSF50965">
    <property type="entry name" value="Galactose oxidase, central domain"/>
    <property type="match status" value="1"/>
</dbReference>
<keyword evidence="1" id="KW-0472">Membrane</keyword>
<dbReference type="GO" id="GO:0003677">
    <property type="term" value="F:DNA binding"/>
    <property type="evidence" value="ECO:0007669"/>
    <property type="project" value="UniProtKB-KW"/>
</dbReference>
<evidence type="ECO:0000313" key="3">
    <source>
        <dbReference type="Proteomes" id="UP000269493"/>
    </source>
</evidence>
<comment type="caution">
    <text evidence="2">The sequence shown here is derived from an EMBL/GenBank/DDBJ whole genome shotgun (WGS) entry which is preliminary data.</text>
</comment>
<dbReference type="GO" id="GO:0006355">
    <property type="term" value="P:regulation of DNA-templated transcription"/>
    <property type="evidence" value="ECO:0007669"/>
    <property type="project" value="TreeGrafter"/>
</dbReference>
<gene>
    <name evidence="2" type="ORF">BC742_0162</name>
</gene>
<dbReference type="InterPro" id="IPR051677">
    <property type="entry name" value="AfsR-DnrI-RedD_regulator"/>
</dbReference>
<dbReference type="InterPro" id="IPR011044">
    <property type="entry name" value="Quino_amine_DH_bsu"/>
</dbReference>
<dbReference type="InterPro" id="IPR011043">
    <property type="entry name" value="Gal_Oxase/kelch_b-propeller"/>
</dbReference>
<keyword evidence="3" id="KW-1185">Reference proteome</keyword>
<proteinExistence type="predicted"/>
<organism evidence="2 3">
    <name type="scientific">Coprobacter fastidiosus NSB1 = JCM 33896</name>
    <dbReference type="NCBI Taxonomy" id="1349822"/>
    <lineage>
        <taxon>Bacteria</taxon>
        <taxon>Pseudomonadati</taxon>
        <taxon>Bacteroidota</taxon>
        <taxon>Bacteroidia</taxon>
        <taxon>Bacteroidales</taxon>
        <taxon>Barnesiellaceae</taxon>
        <taxon>Coprobacter</taxon>
    </lineage>
</organism>
<dbReference type="AlphaFoldDB" id="A0A495WHB4"/>
<protein>
    <submittedName>
        <fullName evidence="2">DNA-binding SARP family transcriptional activator</fullName>
    </submittedName>
</protein>
<keyword evidence="1" id="KW-0812">Transmembrane</keyword>
<evidence type="ECO:0000313" key="2">
    <source>
        <dbReference type="EMBL" id="RKT61122.1"/>
    </source>
</evidence>
<dbReference type="PANTHER" id="PTHR35807">
    <property type="entry name" value="TRANSCRIPTIONAL REGULATOR REDD-RELATED"/>
    <property type="match status" value="1"/>
</dbReference>
<dbReference type="PANTHER" id="PTHR35807:SF1">
    <property type="entry name" value="TRANSCRIPTIONAL REGULATOR REDD"/>
    <property type="match status" value="1"/>
</dbReference>
<keyword evidence="1" id="KW-1133">Transmembrane helix</keyword>
<name>A0A495WHB4_9BACT</name>
<accession>A0A495WHB4</accession>
<keyword evidence="2" id="KW-0238">DNA-binding</keyword>
<dbReference type="Pfam" id="PF24681">
    <property type="entry name" value="Kelch_KLHDC2_KLHL20_DRC7"/>
    <property type="match status" value="1"/>
</dbReference>
<feature type="transmembrane region" description="Helical" evidence="1">
    <location>
        <begin position="569"/>
        <end position="586"/>
    </location>
</feature>